<reference evidence="1" key="2">
    <citation type="submission" date="2018-03" db="EMBL/GenBank/DDBJ databases">
        <title>The Triticum urartu genome reveals the dynamic nature of wheat genome evolution.</title>
        <authorList>
            <person name="Ling H."/>
            <person name="Ma B."/>
            <person name="Shi X."/>
            <person name="Liu H."/>
            <person name="Dong L."/>
            <person name="Sun H."/>
            <person name="Cao Y."/>
            <person name="Gao Q."/>
            <person name="Zheng S."/>
            <person name="Li Y."/>
            <person name="Yu Y."/>
            <person name="Du H."/>
            <person name="Qi M."/>
            <person name="Li Y."/>
            <person name="Yu H."/>
            <person name="Cui Y."/>
            <person name="Wang N."/>
            <person name="Chen C."/>
            <person name="Wu H."/>
            <person name="Zhao Y."/>
            <person name="Zhang J."/>
            <person name="Li Y."/>
            <person name="Zhou W."/>
            <person name="Zhang B."/>
            <person name="Hu W."/>
            <person name="Eijk M."/>
            <person name="Tang J."/>
            <person name="Witsenboer H."/>
            <person name="Zhao S."/>
            <person name="Li Z."/>
            <person name="Zhang A."/>
            <person name="Wang D."/>
            <person name="Liang C."/>
        </authorList>
    </citation>
    <scope>NUCLEOTIDE SEQUENCE [LARGE SCALE GENOMIC DNA]</scope>
    <source>
        <strain evidence="1">cv. G1812</strain>
    </source>
</reference>
<dbReference type="Proteomes" id="UP000015106">
    <property type="component" value="Chromosome 3"/>
</dbReference>
<dbReference type="AlphaFoldDB" id="A0A8R7PZY8"/>
<reference evidence="1" key="3">
    <citation type="submission" date="2022-06" db="UniProtKB">
        <authorList>
            <consortium name="EnsemblPlants"/>
        </authorList>
    </citation>
    <scope>IDENTIFICATION</scope>
</reference>
<evidence type="ECO:0000313" key="1">
    <source>
        <dbReference type="EnsemblPlants" id="TuG1812G0300005926.01.T01"/>
    </source>
</evidence>
<reference evidence="2" key="1">
    <citation type="journal article" date="2013" name="Nature">
        <title>Draft genome of the wheat A-genome progenitor Triticum urartu.</title>
        <authorList>
            <person name="Ling H.Q."/>
            <person name="Zhao S."/>
            <person name="Liu D."/>
            <person name="Wang J."/>
            <person name="Sun H."/>
            <person name="Zhang C."/>
            <person name="Fan H."/>
            <person name="Li D."/>
            <person name="Dong L."/>
            <person name="Tao Y."/>
            <person name="Gao C."/>
            <person name="Wu H."/>
            <person name="Li Y."/>
            <person name="Cui Y."/>
            <person name="Guo X."/>
            <person name="Zheng S."/>
            <person name="Wang B."/>
            <person name="Yu K."/>
            <person name="Liang Q."/>
            <person name="Yang W."/>
            <person name="Lou X."/>
            <person name="Chen J."/>
            <person name="Feng M."/>
            <person name="Jian J."/>
            <person name="Zhang X."/>
            <person name="Luo G."/>
            <person name="Jiang Y."/>
            <person name="Liu J."/>
            <person name="Wang Z."/>
            <person name="Sha Y."/>
            <person name="Zhang B."/>
            <person name="Wu H."/>
            <person name="Tang D."/>
            <person name="Shen Q."/>
            <person name="Xue P."/>
            <person name="Zou S."/>
            <person name="Wang X."/>
            <person name="Liu X."/>
            <person name="Wang F."/>
            <person name="Yang Y."/>
            <person name="An X."/>
            <person name="Dong Z."/>
            <person name="Zhang K."/>
            <person name="Zhang X."/>
            <person name="Luo M.C."/>
            <person name="Dvorak J."/>
            <person name="Tong Y."/>
            <person name="Wang J."/>
            <person name="Yang H."/>
            <person name="Li Z."/>
            <person name="Wang D."/>
            <person name="Zhang A."/>
            <person name="Wang J."/>
        </authorList>
    </citation>
    <scope>NUCLEOTIDE SEQUENCE</scope>
    <source>
        <strain evidence="2">cv. G1812</strain>
    </source>
</reference>
<proteinExistence type="predicted"/>
<accession>A0A8R7PZY8</accession>
<name>A0A8R7PZY8_TRIUA</name>
<keyword evidence="2" id="KW-1185">Reference proteome</keyword>
<organism evidence="1 2">
    <name type="scientific">Triticum urartu</name>
    <name type="common">Red wild einkorn</name>
    <name type="synonym">Crithodium urartu</name>
    <dbReference type="NCBI Taxonomy" id="4572"/>
    <lineage>
        <taxon>Eukaryota</taxon>
        <taxon>Viridiplantae</taxon>
        <taxon>Streptophyta</taxon>
        <taxon>Embryophyta</taxon>
        <taxon>Tracheophyta</taxon>
        <taxon>Spermatophyta</taxon>
        <taxon>Magnoliopsida</taxon>
        <taxon>Liliopsida</taxon>
        <taxon>Poales</taxon>
        <taxon>Poaceae</taxon>
        <taxon>BOP clade</taxon>
        <taxon>Pooideae</taxon>
        <taxon>Triticodae</taxon>
        <taxon>Triticeae</taxon>
        <taxon>Triticinae</taxon>
        <taxon>Triticum</taxon>
    </lineage>
</organism>
<dbReference type="Gramene" id="TuG1812G0300005926.01.T01">
    <property type="protein sequence ID" value="TuG1812G0300005926.01.T01"/>
    <property type="gene ID" value="TuG1812G0300005926.01"/>
</dbReference>
<protein>
    <submittedName>
        <fullName evidence="1">Uncharacterized protein</fullName>
    </submittedName>
</protein>
<dbReference type="EnsemblPlants" id="TuG1812G0300005926.01.T01">
    <property type="protein sequence ID" value="TuG1812G0300005926.01.T01"/>
    <property type="gene ID" value="TuG1812G0300005926.01"/>
</dbReference>
<evidence type="ECO:0000313" key="2">
    <source>
        <dbReference type="Proteomes" id="UP000015106"/>
    </source>
</evidence>
<sequence>MMHTIQYVFSYRIQHLYILQPINYVVHQIRVHHHADVIPVHFIESPEHSLSIRAPLG</sequence>